<dbReference type="Gene3D" id="3.30.60.20">
    <property type="match status" value="2"/>
</dbReference>
<keyword evidence="1" id="KW-0479">Metal-binding</keyword>
<accession>A0AAF3EV78</accession>
<dbReference type="PROSITE" id="PS50011">
    <property type="entry name" value="PROTEIN_KINASE_DOM"/>
    <property type="match status" value="1"/>
</dbReference>
<dbReference type="PROSITE" id="PS50081">
    <property type="entry name" value="ZF_DAG_PE_2"/>
    <property type="match status" value="2"/>
</dbReference>
<dbReference type="InterPro" id="IPR008271">
    <property type="entry name" value="Ser/Thr_kinase_AS"/>
</dbReference>
<dbReference type="AlphaFoldDB" id="A0AAF3EV78"/>
<evidence type="ECO:0000313" key="7">
    <source>
        <dbReference type="WBParaSite" id="MBELARI_LOCUS18107"/>
    </source>
</evidence>
<sequence length="630" mass="70659">MSQEGPFRSPGNFFSSLISEITSSSSTSTSINEHPMTSAMPSTTPMDIEQKISITLQHGNHRELIVIERSEQPHVFYGLLEKARQLAAKGNSQGNGSVVEVIVVDRNEKPTVPHVVEVNTYLTPTFCDYCGEILMGLVKQGLQCQRCRCNFHKKCAFASRNNCAKNTPFCPPTLAHQMTSFSPSIPQMSAPYHEEIPSPSQQHHPSSPYALPHTFAVHNYKTLTVCKVCDKMLFGIMKQGMRCRDCKVNVHKKCAGLLPPNCHIAEGSITAFEQLSVSEMPSLPPEEGPSESGSIDSDLIPLSRIPGQAAARAAAKQTHEGWMIHFLLNDPQRRLRNYWILSNNVLSMYNEYSEGVGVNTSRCYKQIPLSEILAITPYNGDPIDSRFPPHVFEMRTTTNQVYCAVGRLDERVTRFLSLQILSALRYLHAKGIAHCDLKPENVLLSELSSNFPQTKLCDFGYARFIGESQFRKTIVGTPAYLPPEVLQKRGYNKSLDMWSVGVIIYVTLSGTFPFNDGEEISEQIQNAAFMFPSDPWSSVSKQAVDLIQRLLRVNIEERLNIEECLAHEWLQSATLFNDLRALEMRLGGERYLTNGQDDAHYARLLQQQQADPTLAQQRFAIAQQQSLLDL</sequence>
<protein>
    <recommendedName>
        <fullName evidence="8">Protein kinase C</fullName>
    </recommendedName>
</protein>
<evidence type="ECO:0000313" key="6">
    <source>
        <dbReference type="Proteomes" id="UP000887575"/>
    </source>
</evidence>
<evidence type="ECO:0000259" key="4">
    <source>
        <dbReference type="PROSITE" id="PS50011"/>
    </source>
</evidence>
<dbReference type="InterPro" id="IPR000719">
    <property type="entry name" value="Prot_kinase_dom"/>
</dbReference>
<dbReference type="InterPro" id="IPR011009">
    <property type="entry name" value="Kinase-like_dom_sf"/>
</dbReference>
<dbReference type="SMART" id="SM00220">
    <property type="entry name" value="S_TKc"/>
    <property type="match status" value="1"/>
</dbReference>
<keyword evidence="6" id="KW-1185">Reference proteome</keyword>
<dbReference type="CDD" id="cd20798">
    <property type="entry name" value="C1_CeDKF1-like_rpt2"/>
    <property type="match status" value="1"/>
</dbReference>
<dbReference type="PROSITE" id="PS00108">
    <property type="entry name" value="PROTEIN_KINASE_ST"/>
    <property type="match status" value="1"/>
</dbReference>
<feature type="domain" description="Phorbol-ester/DAG-type" evidence="5">
    <location>
        <begin position="212"/>
        <end position="262"/>
    </location>
</feature>
<evidence type="ECO:0000256" key="2">
    <source>
        <dbReference type="ARBA" id="ARBA00022833"/>
    </source>
</evidence>
<evidence type="ECO:0008006" key="8">
    <source>
        <dbReference type="Google" id="ProtNLM"/>
    </source>
</evidence>
<dbReference type="GO" id="GO:0008270">
    <property type="term" value="F:zinc ion binding"/>
    <property type="evidence" value="ECO:0007669"/>
    <property type="project" value="UniProtKB-KW"/>
</dbReference>
<dbReference type="WBParaSite" id="MBELARI_LOCUS18107">
    <property type="protein sequence ID" value="MBELARI_LOCUS18107"/>
    <property type="gene ID" value="MBELARI_LOCUS18107"/>
</dbReference>
<dbReference type="GO" id="GO:0035556">
    <property type="term" value="P:intracellular signal transduction"/>
    <property type="evidence" value="ECO:0007669"/>
    <property type="project" value="TreeGrafter"/>
</dbReference>
<dbReference type="GO" id="GO:0016020">
    <property type="term" value="C:membrane"/>
    <property type="evidence" value="ECO:0007669"/>
    <property type="project" value="UniProtKB-SubCell"/>
</dbReference>
<name>A0AAF3EV78_9BILA</name>
<dbReference type="Pfam" id="PF00130">
    <property type="entry name" value="C1_1"/>
    <property type="match status" value="2"/>
</dbReference>
<reference evidence="7" key="1">
    <citation type="submission" date="2024-02" db="UniProtKB">
        <authorList>
            <consortium name="WormBaseParasite"/>
        </authorList>
    </citation>
    <scope>IDENTIFICATION</scope>
</reference>
<proteinExistence type="predicted"/>
<dbReference type="SUPFAM" id="SSF50729">
    <property type="entry name" value="PH domain-like"/>
    <property type="match status" value="1"/>
</dbReference>
<dbReference type="PROSITE" id="PS00479">
    <property type="entry name" value="ZF_DAG_PE_1"/>
    <property type="match status" value="1"/>
</dbReference>
<dbReference type="PANTHER" id="PTHR22968">
    <property type="entry name" value="PROTEIN KINASE C, MU"/>
    <property type="match status" value="1"/>
</dbReference>
<dbReference type="PANTHER" id="PTHR22968:SF15">
    <property type="entry name" value="SERINE_THREONINE-PROTEIN KINASE DKF-1"/>
    <property type="match status" value="1"/>
</dbReference>
<evidence type="ECO:0000256" key="3">
    <source>
        <dbReference type="SAM" id="MobiDB-lite"/>
    </source>
</evidence>
<dbReference type="Gene3D" id="1.10.510.10">
    <property type="entry name" value="Transferase(Phosphotransferase) domain 1"/>
    <property type="match status" value="1"/>
</dbReference>
<dbReference type="SMART" id="SM00109">
    <property type="entry name" value="C1"/>
    <property type="match status" value="2"/>
</dbReference>
<dbReference type="GO" id="GO:0005829">
    <property type="term" value="C:cytosol"/>
    <property type="evidence" value="ECO:0007669"/>
    <property type="project" value="TreeGrafter"/>
</dbReference>
<dbReference type="SUPFAM" id="SSF57889">
    <property type="entry name" value="Cysteine-rich domain"/>
    <property type="match status" value="2"/>
</dbReference>
<keyword evidence="2" id="KW-0862">Zinc</keyword>
<feature type="domain" description="Phorbol-ester/DAG-type" evidence="5">
    <location>
        <begin position="113"/>
        <end position="163"/>
    </location>
</feature>
<dbReference type="GO" id="GO:0007200">
    <property type="term" value="P:phospholipase C-activating G protein-coupled receptor signaling pathway"/>
    <property type="evidence" value="ECO:0007669"/>
    <property type="project" value="TreeGrafter"/>
</dbReference>
<dbReference type="SUPFAM" id="SSF56112">
    <property type="entry name" value="Protein kinase-like (PK-like)"/>
    <property type="match status" value="1"/>
</dbReference>
<feature type="region of interest" description="Disordered" evidence="3">
    <location>
        <begin position="24"/>
        <end position="43"/>
    </location>
</feature>
<feature type="domain" description="Protein kinase" evidence="4">
    <location>
        <begin position="223"/>
        <end position="570"/>
    </location>
</feature>
<evidence type="ECO:0000256" key="1">
    <source>
        <dbReference type="ARBA" id="ARBA00022723"/>
    </source>
</evidence>
<evidence type="ECO:0000259" key="5">
    <source>
        <dbReference type="PROSITE" id="PS50081"/>
    </source>
</evidence>
<dbReference type="Proteomes" id="UP000887575">
    <property type="component" value="Unassembled WGS sequence"/>
</dbReference>
<dbReference type="InterPro" id="IPR002219">
    <property type="entry name" value="PKC_DAG/PE"/>
</dbReference>
<dbReference type="Pfam" id="PF00069">
    <property type="entry name" value="Pkinase"/>
    <property type="match status" value="1"/>
</dbReference>
<dbReference type="GO" id="GO:0004674">
    <property type="term" value="F:protein serine/threonine kinase activity"/>
    <property type="evidence" value="ECO:0007669"/>
    <property type="project" value="UniProtKB-KW"/>
</dbReference>
<organism evidence="6 7">
    <name type="scientific">Mesorhabditis belari</name>
    <dbReference type="NCBI Taxonomy" id="2138241"/>
    <lineage>
        <taxon>Eukaryota</taxon>
        <taxon>Metazoa</taxon>
        <taxon>Ecdysozoa</taxon>
        <taxon>Nematoda</taxon>
        <taxon>Chromadorea</taxon>
        <taxon>Rhabditida</taxon>
        <taxon>Rhabditina</taxon>
        <taxon>Rhabditomorpha</taxon>
        <taxon>Rhabditoidea</taxon>
        <taxon>Rhabditidae</taxon>
        <taxon>Mesorhabditinae</taxon>
        <taxon>Mesorhabditis</taxon>
    </lineage>
</organism>
<dbReference type="GO" id="GO:0005524">
    <property type="term" value="F:ATP binding"/>
    <property type="evidence" value="ECO:0007669"/>
    <property type="project" value="InterPro"/>
</dbReference>
<dbReference type="InterPro" id="IPR046349">
    <property type="entry name" value="C1-like_sf"/>
</dbReference>